<proteinExistence type="predicted"/>
<dbReference type="OrthoDB" id="49197at2759"/>
<protein>
    <submittedName>
        <fullName evidence="3">Uncharacterized protein</fullName>
    </submittedName>
</protein>
<name>A0A1E7FBD4_9STRA</name>
<keyword evidence="4" id="KW-1185">Reference proteome</keyword>
<keyword evidence="2" id="KW-0472">Membrane</keyword>
<keyword evidence="2" id="KW-0812">Transmembrane</keyword>
<keyword evidence="2" id="KW-1133">Transmembrane helix</keyword>
<feature type="transmembrane region" description="Helical" evidence="2">
    <location>
        <begin position="83"/>
        <end position="105"/>
    </location>
</feature>
<dbReference type="EMBL" id="KV784359">
    <property type="protein sequence ID" value="OEU15482.1"/>
    <property type="molecule type" value="Genomic_DNA"/>
</dbReference>
<dbReference type="KEGG" id="fcy:FRACYDRAFT_240172"/>
<evidence type="ECO:0000256" key="1">
    <source>
        <dbReference type="SAM" id="MobiDB-lite"/>
    </source>
</evidence>
<dbReference type="AlphaFoldDB" id="A0A1E7FBD4"/>
<accession>A0A1E7FBD4</accession>
<evidence type="ECO:0000313" key="3">
    <source>
        <dbReference type="EMBL" id="OEU15482.1"/>
    </source>
</evidence>
<dbReference type="InParanoid" id="A0A1E7FBD4"/>
<organism evidence="3 4">
    <name type="scientific">Fragilariopsis cylindrus CCMP1102</name>
    <dbReference type="NCBI Taxonomy" id="635003"/>
    <lineage>
        <taxon>Eukaryota</taxon>
        <taxon>Sar</taxon>
        <taxon>Stramenopiles</taxon>
        <taxon>Ochrophyta</taxon>
        <taxon>Bacillariophyta</taxon>
        <taxon>Bacillariophyceae</taxon>
        <taxon>Bacillariophycidae</taxon>
        <taxon>Bacillariales</taxon>
        <taxon>Bacillariaceae</taxon>
        <taxon>Fragilariopsis</taxon>
    </lineage>
</organism>
<gene>
    <name evidence="3" type="ORF">FRACYDRAFT_240172</name>
</gene>
<reference evidence="3 4" key="1">
    <citation type="submission" date="2016-09" db="EMBL/GenBank/DDBJ databases">
        <title>Extensive genetic diversity and differential bi-allelic expression allows diatom success in the polar Southern Ocean.</title>
        <authorList>
            <consortium name="DOE Joint Genome Institute"/>
            <person name="Mock T."/>
            <person name="Otillar R.P."/>
            <person name="Strauss J."/>
            <person name="Dupont C."/>
            <person name="Frickenhaus S."/>
            <person name="Maumus F."/>
            <person name="Mcmullan M."/>
            <person name="Sanges R."/>
            <person name="Schmutz J."/>
            <person name="Toseland A."/>
            <person name="Valas R."/>
            <person name="Veluchamy A."/>
            <person name="Ward B.J."/>
            <person name="Allen A."/>
            <person name="Barry K."/>
            <person name="Falciatore A."/>
            <person name="Ferrante M."/>
            <person name="Fortunato A.E."/>
            <person name="Gloeckner G."/>
            <person name="Gruber A."/>
            <person name="Hipkin R."/>
            <person name="Janech M."/>
            <person name="Kroth P."/>
            <person name="Leese F."/>
            <person name="Lindquist E."/>
            <person name="Lyon B.R."/>
            <person name="Martin J."/>
            <person name="Mayer C."/>
            <person name="Parker M."/>
            <person name="Quesneville H."/>
            <person name="Raymond J."/>
            <person name="Uhlig C."/>
            <person name="Valentin K.U."/>
            <person name="Worden A.Z."/>
            <person name="Armbrust E.V."/>
            <person name="Bowler C."/>
            <person name="Green B."/>
            <person name="Moulton V."/>
            <person name="Van Oosterhout C."/>
            <person name="Grigoriev I."/>
        </authorList>
    </citation>
    <scope>NUCLEOTIDE SEQUENCE [LARGE SCALE GENOMIC DNA]</scope>
    <source>
        <strain evidence="3 4">CCMP1102</strain>
    </source>
</reference>
<evidence type="ECO:0000256" key="2">
    <source>
        <dbReference type="SAM" id="Phobius"/>
    </source>
</evidence>
<evidence type="ECO:0000313" key="4">
    <source>
        <dbReference type="Proteomes" id="UP000095751"/>
    </source>
</evidence>
<feature type="transmembrane region" description="Helical" evidence="2">
    <location>
        <begin position="111"/>
        <end position="144"/>
    </location>
</feature>
<feature type="transmembrane region" description="Helical" evidence="2">
    <location>
        <begin position="53"/>
        <end position="71"/>
    </location>
</feature>
<sequence length="174" mass="19152">MDPNGKETNLTPSHSPEVSKGDADYVQHEYGEQPAKRGHTCCFVCCDTRTACLVVNVMSLAFAGLGLISLAPQAMDRPGFERFGVMIAAFVVGIISNALGIYGALKFRKMFVLVATVWFGIEAILSVVLFMDFIGLIVSVLFLYPHVMFYRDLQNGVMSRETYAREKVCCGDCC</sequence>
<dbReference type="Proteomes" id="UP000095751">
    <property type="component" value="Unassembled WGS sequence"/>
</dbReference>
<feature type="region of interest" description="Disordered" evidence="1">
    <location>
        <begin position="1"/>
        <end position="21"/>
    </location>
</feature>
<feature type="compositionally biased region" description="Polar residues" evidence="1">
    <location>
        <begin position="1"/>
        <end position="16"/>
    </location>
</feature>